<dbReference type="EMBL" id="JACSQO010000001">
    <property type="protein sequence ID" value="MBD7943087.1"/>
    <property type="molecule type" value="Genomic_DNA"/>
</dbReference>
<dbReference type="PANTHER" id="PTHR34698">
    <property type="entry name" value="5-OXOPROLINASE SUBUNIT B"/>
    <property type="match status" value="1"/>
</dbReference>
<dbReference type="SUPFAM" id="SSF50891">
    <property type="entry name" value="Cyclophilin-like"/>
    <property type="match status" value="1"/>
</dbReference>
<evidence type="ECO:0000313" key="6">
    <source>
        <dbReference type="Proteomes" id="UP000640786"/>
    </source>
</evidence>
<sequence>MNRDKPKFFRTGERTLRFSFQEAISHEILSNVHSFAEMISLEWSHYIEEIVPSYHTVTVFFYTSSTLEKANIEELLIKWQQQKQMDKNKSTRLVHIPVCYEESFSIDIDRVTSINKLSKEEIIKLHTQTLYTVYMVGFLPGFPYLGDLNKDICVSRLDKPRAFVPKESVGIGGSQTGIYPIDSPGGWNIIGRTPLEIYSVNRKSPFLLKARDLLQFYPISLNDYKELEIELEKDPEAIYRFVEEL</sequence>
<dbReference type="SMART" id="SM00796">
    <property type="entry name" value="AHS1"/>
    <property type="match status" value="1"/>
</dbReference>
<evidence type="ECO:0000313" key="5">
    <source>
        <dbReference type="EMBL" id="MBD7943087.1"/>
    </source>
</evidence>
<keyword evidence="3" id="KW-0067">ATP-binding</keyword>
<feature type="domain" description="Carboxyltransferase" evidence="4">
    <location>
        <begin position="6"/>
        <end position="208"/>
    </location>
</feature>
<accession>A0ABR8R6D0</accession>
<dbReference type="SUPFAM" id="SSF160467">
    <property type="entry name" value="PH0987 N-terminal domain-like"/>
    <property type="match status" value="1"/>
</dbReference>
<evidence type="ECO:0000256" key="2">
    <source>
        <dbReference type="ARBA" id="ARBA00022801"/>
    </source>
</evidence>
<proteinExistence type="predicted"/>
<dbReference type="EC" id="3.5.2.9" evidence="5"/>
<comment type="caution">
    <text evidence="5">The sequence shown here is derived from an EMBL/GenBank/DDBJ whole genome shotgun (WGS) entry which is preliminary data.</text>
</comment>
<dbReference type="InterPro" id="IPR010016">
    <property type="entry name" value="PxpB"/>
</dbReference>
<dbReference type="Gene3D" id="2.40.100.10">
    <property type="entry name" value="Cyclophilin-like"/>
    <property type="match status" value="1"/>
</dbReference>
<dbReference type="InterPro" id="IPR029000">
    <property type="entry name" value="Cyclophilin-like_dom_sf"/>
</dbReference>
<keyword evidence="6" id="KW-1185">Reference proteome</keyword>
<keyword evidence="2 5" id="KW-0378">Hydrolase</keyword>
<dbReference type="GO" id="GO:0017168">
    <property type="term" value="F:5-oxoprolinase (ATP-hydrolyzing) activity"/>
    <property type="evidence" value="ECO:0007669"/>
    <property type="project" value="UniProtKB-EC"/>
</dbReference>
<evidence type="ECO:0000256" key="3">
    <source>
        <dbReference type="ARBA" id="ARBA00022840"/>
    </source>
</evidence>
<evidence type="ECO:0000256" key="1">
    <source>
        <dbReference type="ARBA" id="ARBA00022741"/>
    </source>
</evidence>
<keyword evidence="1" id="KW-0547">Nucleotide-binding</keyword>
<dbReference type="Pfam" id="PF02682">
    <property type="entry name" value="CT_C_D"/>
    <property type="match status" value="1"/>
</dbReference>
<protein>
    <submittedName>
        <fullName evidence="5">5-oxoprolinase subunit PxpB</fullName>
        <ecNumber evidence="5">3.5.2.9</ecNumber>
    </submittedName>
</protein>
<dbReference type="NCBIfam" id="TIGR00370">
    <property type="entry name" value="5-oxoprolinase subunit PxpB"/>
    <property type="match status" value="1"/>
</dbReference>
<name>A0ABR8R6D0_9BACI</name>
<dbReference type="RefSeq" id="WP_191696538.1">
    <property type="nucleotide sequence ID" value="NZ_JACSQO010000001.1"/>
</dbReference>
<dbReference type="Proteomes" id="UP000640786">
    <property type="component" value="Unassembled WGS sequence"/>
</dbReference>
<evidence type="ECO:0000259" key="4">
    <source>
        <dbReference type="SMART" id="SM00796"/>
    </source>
</evidence>
<dbReference type="InterPro" id="IPR003833">
    <property type="entry name" value="CT_C_D"/>
</dbReference>
<organism evidence="5 6">
    <name type="scientific">Psychrobacillus faecigallinarum</name>
    <dbReference type="NCBI Taxonomy" id="2762235"/>
    <lineage>
        <taxon>Bacteria</taxon>
        <taxon>Bacillati</taxon>
        <taxon>Bacillota</taxon>
        <taxon>Bacilli</taxon>
        <taxon>Bacillales</taxon>
        <taxon>Bacillaceae</taxon>
        <taxon>Psychrobacillus</taxon>
    </lineage>
</organism>
<dbReference type="PANTHER" id="PTHR34698:SF2">
    <property type="entry name" value="5-OXOPROLINASE SUBUNIT B"/>
    <property type="match status" value="1"/>
</dbReference>
<gene>
    <name evidence="5" type="primary">pxpB</name>
    <name evidence="5" type="ORF">H9650_03070</name>
</gene>
<reference evidence="5 6" key="1">
    <citation type="submission" date="2020-08" db="EMBL/GenBank/DDBJ databases">
        <title>A Genomic Blueprint of the Chicken Gut Microbiome.</title>
        <authorList>
            <person name="Gilroy R."/>
            <person name="Ravi A."/>
            <person name="Getino M."/>
            <person name="Pursley I."/>
            <person name="Horton D.L."/>
            <person name="Alikhan N.-F."/>
            <person name="Baker D."/>
            <person name="Gharbi K."/>
            <person name="Hall N."/>
            <person name="Watson M."/>
            <person name="Adriaenssens E.M."/>
            <person name="Foster-Nyarko E."/>
            <person name="Jarju S."/>
            <person name="Secka A."/>
            <person name="Antonio M."/>
            <person name="Oren A."/>
            <person name="Chaudhuri R."/>
            <person name="La Ragione R.M."/>
            <person name="Hildebrand F."/>
            <person name="Pallen M.J."/>
        </authorList>
    </citation>
    <scope>NUCLEOTIDE SEQUENCE [LARGE SCALE GENOMIC DNA]</scope>
    <source>
        <strain evidence="5 6">Sa2BUA9</strain>
    </source>
</reference>
<dbReference type="Gene3D" id="3.30.1360.40">
    <property type="match status" value="1"/>
</dbReference>